<reference evidence="2" key="2">
    <citation type="journal article" date="2021" name="PeerJ">
        <title>Extensive microbial diversity within the chicken gut microbiome revealed by metagenomics and culture.</title>
        <authorList>
            <person name="Gilroy R."/>
            <person name="Ravi A."/>
            <person name="Getino M."/>
            <person name="Pursley I."/>
            <person name="Horton D.L."/>
            <person name="Alikhan N.F."/>
            <person name="Baker D."/>
            <person name="Gharbi K."/>
            <person name="Hall N."/>
            <person name="Watson M."/>
            <person name="Adriaenssens E.M."/>
            <person name="Foster-Nyarko E."/>
            <person name="Jarju S."/>
            <person name="Secka A."/>
            <person name="Antonio M."/>
            <person name="Oren A."/>
            <person name="Chaudhuri R.R."/>
            <person name="La Ragione R."/>
            <person name="Hildebrand F."/>
            <person name="Pallen M.J."/>
        </authorList>
    </citation>
    <scope>NUCLEOTIDE SEQUENCE</scope>
    <source>
        <strain evidence="2">CHK188-20938</strain>
    </source>
</reference>
<comment type="caution">
    <text evidence="2">The sequence shown here is derived from an EMBL/GenBank/DDBJ whole genome shotgun (WGS) entry which is preliminary data.</text>
</comment>
<accession>A0A9D1P0W2</accession>
<reference evidence="2" key="1">
    <citation type="submission" date="2020-10" db="EMBL/GenBank/DDBJ databases">
        <authorList>
            <person name="Gilroy R."/>
        </authorList>
    </citation>
    <scope>NUCLEOTIDE SEQUENCE</scope>
    <source>
        <strain evidence="2">CHK188-20938</strain>
    </source>
</reference>
<proteinExistence type="inferred from homology"/>
<dbReference type="EMBL" id="DVOO01000003">
    <property type="protein sequence ID" value="HIV24420.1"/>
    <property type="molecule type" value="Genomic_DNA"/>
</dbReference>
<protein>
    <recommendedName>
        <fullName evidence="1">UPF0246 protein IAB71_01315</fullName>
    </recommendedName>
</protein>
<dbReference type="PANTHER" id="PTHR30283:SF4">
    <property type="entry name" value="PEROXIDE STRESS RESISTANCE PROTEIN YAAA"/>
    <property type="match status" value="1"/>
</dbReference>
<dbReference type="InterPro" id="IPR005583">
    <property type="entry name" value="YaaA"/>
</dbReference>
<dbReference type="PANTHER" id="PTHR30283">
    <property type="entry name" value="PEROXIDE STRESS RESPONSE PROTEIN YAAA"/>
    <property type="match status" value="1"/>
</dbReference>
<evidence type="ECO:0000313" key="2">
    <source>
        <dbReference type="EMBL" id="HIV24420.1"/>
    </source>
</evidence>
<dbReference type="GO" id="GO:0033194">
    <property type="term" value="P:response to hydroperoxide"/>
    <property type="evidence" value="ECO:0007669"/>
    <property type="project" value="TreeGrafter"/>
</dbReference>
<evidence type="ECO:0000256" key="1">
    <source>
        <dbReference type="HAMAP-Rule" id="MF_00652"/>
    </source>
</evidence>
<dbReference type="NCBIfam" id="NF002543">
    <property type="entry name" value="PRK02101.1-4"/>
    <property type="match status" value="1"/>
</dbReference>
<organism evidence="2 3">
    <name type="scientific">Candidatus Scatomonas pullistercoris</name>
    <dbReference type="NCBI Taxonomy" id="2840920"/>
    <lineage>
        <taxon>Bacteria</taxon>
        <taxon>Bacillati</taxon>
        <taxon>Bacillota</taxon>
        <taxon>Clostridia</taxon>
        <taxon>Lachnospirales</taxon>
        <taxon>Lachnospiraceae</taxon>
        <taxon>Lachnospiraceae incertae sedis</taxon>
        <taxon>Candidatus Scatomonas</taxon>
    </lineage>
</organism>
<dbReference type="HAMAP" id="MF_00652">
    <property type="entry name" value="UPF0246"/>
    <property type="match status" value="1"/>
</dbReference>
<dbReference type="AlphaFoldDB" id="A0A9D1P0W2"/>
<evidence type="ECO:0000313" key="3">
    <source>
        <dbReference type="Proteomes" id="UP000824169"/>
    </source>
</evidence>
<sequence>MKIIISPAKKMRVDPDTLPVSGLPRFLDRTEILMKKIQSLDRGEARALWKCSDKLAELNYRRFRDMQLDKNLTPAVLAYEGLQYQYMAPVVLSGKALEYLGEHLRILSGFYGVLAPFEGVVPYRLEMQARLPVGACRDLYEFWGGRIYEGLRDTDRLILNLASREYAKALEPYLQPEDRFVTLEFAELADGRPKQKGTFAKMARGEMVRFLAENQVTDLERIKEFHGLGLTYAEAFSGKNKMVFLRRTA</sequence>
<dbReference type="GO" id="GO:0005829">
    <property type="term" value="C:cytosol"/>
    <property type="evidence" value="ECO:0007669"/>
    <property type="project" value="TreeGrafter"/>
</dbReference>
<gene>
    <name evidence="2" type="primary">yaaA</name>
    <name evidence="2" type="ORF">IAB71_01315</name>
</gene>
<comment type="similarity">
    <text evidence="1">Belongs to the UPF0246 family.</text>
</comment>
<dbReference type="Proteomes" id="UP000824169">
    <property type="component" value="Unassembled WGS sequence"/>
</dbReference>
<name>A0A9D1P0W2_9FIRM</name>
<dbReference type="Pfam" id="PF03883">
    <property type="entry name" value="H2O2_YaaD"/>
    <property type="match status" value="1"/>
</dbReference>